<feature type="transmembrane region" description="Helical" evidence="2">
    <location>
        <begin position="111"/>
        <end position="131"/>
    </location>
</feature>
<proteinExistence type="predicted"/>
<evidence type="ECO:0000313" key="3">
    <source>
        <dbReference type="EMBL" id="THV39674.1"/>
    </source>
</evidence>
<keyword evidence="4" id="KW-1185">Reference proteome</keyword>
<dbReference type="RefSeq" id="WP_136535731.1">
    <property type="nucleotide sequence ID" value="NZ_STGY01000064.1"/>
</dbReference>
<comment type="caution">
    <text evidence="3">The sequence shown here is derived from an EMBL/GenBank/DDBJ whole genome shotgun (WGS) entry which is preliminary data.</text>
</comment>
<gene>
    <name evidence="3" type="ORF">FAB82_16980</name>
</gene>
<sequence>MTDPIAPQGNQPEREPEPEPQAGAPGVPAMGPEPEGSPPAWPQMDTPDAVPSEPRSDPAPPPVGPQMEAPDGNPSGPRFDSAATPVPTQAFGPPPVLPPPPRRRWRLRHTIIAALSAIVIAGVSVGVTFLARDPLAGAEERVLGYFGALSEEDGPAAGMFLRGIDGADSPVFEPDALSEGYRAPEDVRVTSSVEGTPPGVTEQDDRDYATVTVAYTVDGRPSSEMFVLSRKGDGNWNIVAARLGSIGFSDELVANDYGWEMESVMTVHVAGASGTGRVKVPPGVYEVSLKDDHLYEDFTIEVPVTAGTTGMQGDIENPFPPELTVSEAATEELSEQVNAAIDSCATTGNLPGDSYGSGSDCPWKSDDHFTDLFFLTEPWTVDSYPEIEVVQDEEGQLRVETVTPGKATYSDDTTTVELAPTGPVYRLESGSLTWESEDPNF</sequence>
<feature type="region of interest" description="Disordered" evidence="1">
    <location>
        <begin position="1"/>
        <end position="100"/>
    </location>
</feature>
<keyword evidence="2" id="KW-0472">Membrane</keyword>
<dbReference type="OrthoDB" id="3818356at2"/>
<protein>
    <submittedName>
        <fullName evidence="3">Uncharacterized protein</fullName>
    </submittedName>
</protein>
<keyword evidence="2" id="KW-1133">Transmembrane helix</keyword>
<dbReference type="AlphaFoldDB" id="A0A4S8QG90"/>
<accession>A0A4S8QG90</accession>
<name>A0A4S8QG90_9ACTN</name>
<dbReference type="EMBL" id="STGY01000064">
    <property type="protein sequence ID" value="THV39674.1"/>
    <property type="molecule type" value="Genomic_DNA"/>
</dbReference>
<organism evidence="3 4">
    <name type="scientific">Glycomyces buryatensis</name>
    <dbReference type="NCBI Taxonomy" id="2570927"/>
    <lineage>
        <taxon>Bacteria</taxon>
        <taxon>Bacillati</taxon>
        <taxon>Actinomycetota</taxon>
        <taxon>Actinomycetes</taxon>
        <taxon>Glycomycetales</taxon>
        <taxon>Glycomycetaceae</taxon>
        <taxon>Glycomyces</taxon>
    </lineage>
</organism>
<evidence type="ECO:0000313" key="4">
    <source>
        <dbReference type="Proteomes" id="UP000308760"/>
    </source>
</evidence>
<reference evidence="4" key="1">
    <citation type="submission" date="2019-04" db="EMBL/GenBank/DDBJ databases">
        <title>Nocardioides xinjiangensis sp. nov.</title>
        <authorList>
            <person name="Liu S."/>
        </authorList>
    </citation>
    <scope>NUCLEOTIDE SEQUENCE [LARGE SCALE GENOMIC DNA]</scope>
    <source>
        <strain evidence="4">18</strain>
    </source>
</reference>
<dbReference type="Proteomes" id="UP000308760">
    <property type="component" value="Unassembled WGS sequence"/>
</dbReference>
<feature type="compositionally biased region" description="Low complexity" evidence="1">
    <location>
        <begin position="20"/>
        <end position="29"/>
    </location>
</feature>
<keyword evidence="2" id="KW-0812">Transmembrane</keyword>
<evidence type="ECO:0000256" key="2">
    <source>
        <dbReference type="SAM" id="Phobius"/>
    </source>
</evidence>
<reference evidence="3 4" key="2">
    <citation type="submission" date="2019-05" db="EMBL/GenBank/DDBJ databases">
        <title>Glycomyces buryatensis sp. nov.</title>
        <authorList>
            <person name="Nikitina E."/>
        </authorList>
    </citation>
    <scope>NUCLEOTIDE SEQUENCE [LARGE SCALE GENOMIC DNA]</scope>
    <source>
        <strain evidence="3 4">18</strain>
    </source>
</reference>
<evidence type="ECO:0000256" key="1">
    <source>
        <dbReference type="SAM" id="MobiDB-lite"/>
    </source>
</evidence>